<evidence type="ECO:0000313" key="3">
    <source>
        <dbReference type="EMBL" id="TID13715.1"/>
    </source>
</evidence>
<keyword evidence="3" id="KW-0547">Nucleotide-binding</keyword>
<dbReference type="EMBL" id="SNSC02000025">
    <property type="protein sequence ID" value="TID13715.1"/>
    <property type="molecule type" value="Genomic_DNA"/>
</dbReference>
<dbReference type="STRING" id="86259.A0A4Z1NSW5"/>
<evidence type="ECO:0000313" key="4">
    <source>
        <dbReference type="Proteomes" id="UP000298493"/>
    </source>
</evidence>
<dbReference type="GO" id="GO:0004386">
    <property type="term" value="F:helicase activity"/>
    <property type="evidence" value="ECO:0007669"/>
    <property type="project" value="UniProtKB-KW"/>
</dbReference>
<comment type="caution">
    <text evidence="3">The sequence shown here is derived from an EMBL/GenBank/DDBJ whole genome shotgun (WGS) entry which is preliminary data.</text>
</comment>
<feature type="coiled-coil region" evidence="1">
    <location>
        <begin position="251"/>
        <end position="279"/>
    </location>
</feature>
<keyword evidence="4" id="KW-1185">Reference proteome</keyword>
<keyword evidence="3" id="KW-0347">Helicase</keyword>
<dbReference type="InterPro" id="IPR057678">
    <property type="entry name" value="DUF7918"/>
</dbReference>
<keyword evidence="3" id="KW-0067">ATP-binding</keyword>
<dbReference type="Pfam" id="PF25534">
    <property type="entry name" value="DUF7918"/>
    <property type="match status" value="1"/>
</dbReference>
<name>A0A4Z1NSW5_9PEZI</name>
<dbReference type="Proteomes" id="UP000298493">
    <property type="component" value="Unassembled WGS sequence"/>
</dbReference>
<evidence type="ECO:0000256" key="1">
    <source>
        <dbReference type="SAM" id="Coils"/>
    </source>
</evidence>
<evidence type="ECO:0000259" key="2">
    <source>
        <dbReference type="Pfam" id="PF25534"/>
    </source>
</evidence>
<dbReference type="PANTHER" id="PTHR36223">
    <property type="entry name" value="BETA-LACTAMASE-TYPE TRANSPEPTIDASE FOLD DOMAIN CONTAINING PROTEIN"/>
    <property type="match status" value="1"/>
</dbReference>
<dbReference type="AlphaFoldDB" id="A0A4Z1NSW5"/>
<keyword evidence="3" id="KW-0378">Hydrolase</keyword>
<gene>
    <name evidence="3" type="ORF">E6O75_ATG01693</name>
</gene>
<feature type="domain" description="DUF7918" evidence="2">
    <location>
        <begin position="9"/>
        <end position="232"/>
    </location>
</feature>
<sequence length="311" mass="35007">MAILPGFPGLEADILVDDIARKEYIDPDSLDEDSPNTVTTYIEAEADVSFVVQLRRDHRFKYRSNELCCIVSLDGKKVRHLLLKDNTAVGYNAVSIDASYYENDMGSFKKKFFFSTLTTSDAPMKPLDKKLLAEMKALGQITISIHRVVTSGEDLNAAKAKEIAFTTGDISEKALKGKAISRTTKLGPPIPTIPPRTYSATWTDPRDKPFAVFNFRYRSMNDLKAELIVPRSASPVPLEKRAVEDLSQGEMRELLKRQKQQLEEAARVKRESRNNMKHERDGGAVVDIDDDELSVLPAKRRRIETVDLTED</sequence>
<dbReference type="PANTHER" id="PTHR36223:SF1">
    <property type="entry name" value="TRANSCRIPTION ELONGATION FACTOR EAF N-TERMINAL DOMAIN-CONTAINING PROTEIN"/>
    <property type="match status" value="1"/>
</dbReference>
<protein>
    <submittedName>
        <fullName evidence="3">ATP-dependent RNA helicase</fullName>
    </submittedName>
</protein>
<keyword evidence="1" id="KW-0175">Coiled coil</keyword>
<reference evidence="3 4" key="1">
    <citation type="submission" date="2019-04" db="EMBL/GenBank/DDBJ databases">
        <title>High contiguity whole genome sequence and gene annotation resource for two Venturia nashicola isolates.</title>
        <authorList>
            <person name="Prokchorchik M."/>
            <person name="Won K."/>
            <person name="Lee Y."/>
            <person name="Choi E.D."/>
            <person name="Segonzac C."/>
            <person name="Sohn K.H."/>
        </authorList>
    </citation>
    <scope>NUCLEOTIDE SEQUENCE [LARGE SCALE GENOMIC DNA]</scope>
    <source>
        <strain evidence="3 4">PRI2</strain>
    </source>
</reference>
<proteinExistence type="predicted"/>
<organism evidence="3 4">
    <name type="scientific">Venturia nashicola</name>
    <dbReference type="NCBI Taxonomy" id="86259"/>
    <lineage>
        <taxon>Eukaryota</taxon>
        <taxon>Fungi</taxon>
        <taxon>Dikarya</taxon>
        <taxon>Ascomycota</taxon>
        <taxon>Pezizomycotina</taxon>
        <taxon>Dothideomycetes</taxon>
        <taxon>Pleosporomycetidae</taxon>
        <taxon>Venturiales</taxon>
        <taxon>Venturiaceae</taxon>
        <taxon>Venturia</taxon>
    </lineage>
</organism>
<accession>A0A4Z1NSW5</accession>